<organism evidence="2 3">
    <name type="scientific">Zoarces viviparus</name>
    <name type="common">Viviparous eelpout</name>
    <name type="synonym">Blennius viviparus</name>
    <dbReference type="NCBI Taxonomy" id="48416"/>
    <lineage>
        <taxon>Eukaryota</taxon>
        <taxon>Metazoa</taxon>
        <taxon>Chordata</taxon>
        <taxon>Craniata</taxon>
        <taxon>Vertebrata</taxon>
        <taxon>Euteleostomi</taxon>
        <taxon>Actinopterygii</taxon>
        <taxon>Neopterygii</taxon>
        <taxon>Teleostei</taxon>
        <taxon>Neoteleostei</taxon>
        <taxon>Acanthomorphata</taxon>
        <taxon>Eupercaria</taxon>
        <taxon>Perciformes</taxon>
        <taxon>Cottioidei</taxon>
        <taxon>Zoarcales</taxon>
        <taxon>Zoarcidae</taxon>
        <taxon>Zoarcinae</taxon>
        <taxon>Zoarces</taxon>
    </lineage>
</organism>
<evidence type="ECO:0000256" key="1">
    <source>
        <dbReference type="SAM" id="MobiDB-lite"/>
    </source>
</evidence>
<gene>
    <name evidence="2" type="ORF">VZT92_004799</name>
</gene>
<keyword evidence="3" id="KW-1185">Reference proteome</keyword>
<dbReference type="EMBL" id="JBCEZU010000034">
    <property type="protein sequence ID" value="KAK9537161.1"/>
    <property type="molecule type" value="Genomic_DNA"/>
</dbReference>
<sequence>MFIDNRVGRYPLTRDQTRNVVHGAVMGTRPRSVLPEGSTGERVRERVRERERRDGGSAGTQLEEHRTGASSSSEPVRGAPCLRRVPVVLPAEGALLARFTGACSQ</sequence>
<feature type="compositionally biased region" description="Basic and acidic residues" evidence="1">
    <location>
        <begin position="39"/>
        <end position="55"/>
    </location>
</feature>
<comment type="caution">
    <text evidence="2">The sequence shown here is derived from an EMBL/GenBank/DDBJ whole genome shotgun (WGS) entry which is preliminary data.</text>
</comment>
<proteinExistence type="predicted"/>
<name>A0AAW1FSV5_ZOAVI</name>
<protein>
    <submittedName>
        <fullName evidence="2">Uncharacterized protein</fullName>
    </submittedName>
</protein>
<accession>A0AAW1FSV5</accession>
<dbReference type="Proteomes" id="UP001488805">
    <property type="component" value="Unassembled WGS sequence"/>
</dbReference>
<reference evidence="2 3" key="1">
    <citation type="journal article" date="2024" name="Genome Biol. Evol.">
        <title>Chromosome-level genome assembly of the viviparous eelpout Zoarces viviparus.</title>
        <authorList>
            <person name="Fuhrmann N."/>
            <person name="Brasseur M.V."/>
            <person name="Bakowski C.E."/>
            <person name="Podsiadlowski L."/>
            <person name="Prost S."/>
            <person name="Krehenwinkel H."/>
            <person name="Mayer C."/>
        </authorList>
    </citation>
    <scope>NUCLEOTIDE SEQUENCE [LARGE SCALE GENOMIC DNA]</scope>
    <source>
        <strain evidence="2">NO-MEL_2022_Ind0_liver</strain>
    </source>
</reference>
<dbReference type="AlphaFoldDB" id="A0AAW1FSV5"/>
<evidence type="ECO:0000313" key="2">
    <source>
        <dbReference type="EMBL" id="KAK9537161.1"/>
    </source>
</evidence>
<feature type="region of interest" description="Disordered" evidence="1">
    <location>
        <begin position="27"/>
        <end position="78"/>
    </location>
</feature>
<evidence type="ECO:0000313" key="3">
    <source>
        <dbReference type="Proteomes" id="UP001488805"/>
    </source>
</evidence>